<reference evidence="9" key="1">
    <citation type="journal article" date="2014" name="PLoS Genet.">
        <title>Signature Gene Expression Reveals Novel Clues to the Molecular Mechanisms of Dimorphic Transition in Penicillium marneffei.</title>
        <authorList>
            <person name="Yang E."/>
            <person name="Wang G."/>
            <person name="Cai J."/>
            <person name="Woo P.C."/>
            <person name="Lau S.K."/>
            <person name="Yuen K.-Y."/>
            <person name="Chow W.-N."/>
            <person name="Lin X."/>
        </authorList>
    </citation>
    <scope>NUCLEOTIDE SEQUENCE [LARGE SCALE GENOMIC DNA]</scope>
    <source>
        <strain evidence="9">PM1</strain>
    </source>
</reference>
<evidence type="ECO:0000256" key="1">
    <source>
        <dbReference type="ARBA" id="ARBA00004651"/>
    </source>
</evidence>
<dbReference type="CDD" id="cd17323">
    <property type="entry name" value="MFS_Tpo1_MDR_like"/>
    <property type="match status" value="1"/>
</dbReference>
<feature type="transmembrane region" description="Helical" evidence="7">
    <location>
        <begin position="399"/>
        <end position="416"/>
    </location>
</feature>
<dbReference type="InterPro" id="IPR036259">
    <property type="entry name" value="MFS_trans_sf"/>
</dbReference>
<feature type="transmembrane region" description="Helical" evidence="7">
    <location>
        <begin position="260"/>
        <end position="280"/>
    </location>
</feature>
<dbReference type="HOGENOM" id="CLU_008455_0_5_1"/>
<gene>
    <name evidence="9" type="ORF">GQ26_0031360</name>
</gene>
<dbReference type="Gene3D" id="1.20.1250.20">
    <property type="entry name" value="MFS general substrate transporter like domains"/>
    <property type="match status" value="1"/>
</dbReference>
<accession>A0A093VJ44</accession>
<feature type="transmembrane region" description="Helical" evidence="7">
    <location>
        <begin position="141"/>
        <end position="160"/>
    </location>
</feature>
<dbReference type="SUPFAM" id="SSF103473">
    <property type="entry name" value="MFS general substrate transporter"/>
    <property type="match status" value="1"/>
</dbReference>
<organism evidence="9">
    <name type="scientific">Talaromyces marneffei PM1</name>
    <dbReference type="NCBI Taxonomy" id="1077442"/>
    <lineage>
        <taxon>Eukaryota</taxon>
        <taxon>Fungi</taxon>
        <taxon>Dikarya</taxon>
        <taxon>Ascomycota</taxon>
        <taxon>Pezizomycotina</taxon>
        <taxon>Eurotiomycetes</taxon>
        <taxon>Eurotiomycetidae</taxon>
        <taxon>Eurotiales</taxon>
        <taxon>Trichocomaceae</taxon>
        <taxon>Talaromyces</taxon>
        <taxon>Talaromyces sect. Talaromyces</taxon>
    </lineage>
</organism>
<keyword evidence="3 7" id="KW-0812">Transmembrane</keyword>
<feature type="transmembrane region" description="Helical" evidence="7">
    <location>
        <begin position="360"/>
        <end position="379"/>
    </location>
</feature>
<evidence type="ECO:0000256" key="6">
    <source>
        <dbReference type="SAM" id="MobiDB-lite"/>
    </source>
</evidence>
<evidence type="ECO:0000256" key="2">
    <source>
        <dbReference type="ARBA" id="ARBA00008335"/>
    </source>
</evidence>
<evidence type="ECO:0000256" key="4">
    <source>
        <dbReference type="ARBA" id="ARBA00022989"/>
    </source>
</evidence>
<dbReference type="InterPro" id="IPR011701">
    <property type="entry name" value="MFS"/>
</dbReference>
<dbReference type="FunFam" id="1.20.1720.10:FF:000061">
    <property type="entry name" value="Uncharacterized protein"/>
    <property type="match status" value="1"/>
</dbReference>
<name>A0A093VJ44_TALMA</name>
<dbReference type="eggNOG" id="KOG0255">
    <property type="taxonomic scope" value="Eukaryota"/>
</dbReference>
<dbReference type="PROSITE" id="PS50850">
    <property type="entry name" value="MFS"/>
    <property type="match status" value="1"/>
</dbReference>
<comment type="similarity">
    <text evidence="2">Belongs to the major facilitator superfamily.</text>
</comment>
<feature type="transmembrane region" description="Helical" evidence="7">
    <location>
        <begin position="461"/>
        <end position="488"/>
    </location>
</feature>
<evidence type="ECO:0000256" key="3">
    <source>
        <dbReference type="ARBA" id="ARBA00022692"/>
    </source>
</evidence>
<feature type="region of interest" description="Disordered" evidence="6">
    <location>
        <begin position="21"/>
        <end position="46"/>
    </location>
</feature>
<feature type="transmembrane region" description="Helical" evidence="7">
    <location>
        <begin position="231"/>
        <end position="254"/>
    </location>
</feature>
<keyword evidence="5 7" id="KW-0472">Membrane</keyword>
<protein>
    <submittedName>
        <fullName evidence="9">Caffeine resistance protein 5</fullName>
    </submittedName>
</protein>
<sequence>MTQADLESRLDAPLSNIQDAFTIRSARADPKAERAPQPSEKDLNDARHGIDNTQEIEHLYLDFDTELPTPAGLSVLKESSTPPPPCPNLSKYTSPFLWSNSRKSMTTWLACGVTLLAAYSAGEYTPASSQLLSEWHVSQVAYNLGLTTFTTGFGIAPMILAPFSEINGRRPVFIASGILFTACIFACGGANNLAGTLVARFFKGIGGSTYSTMVGGVISDIYHAEDRNTPMALFAGAALFGTGLGPLVAGNIVARTTWRWVYWSHGMVSAGFVIFMYFFLKETRGSILLSRKARALNKWYDSLEEAGYYGMLMPSEDLPERRIVRRIRWKVKADEERQSIVQMISLSCYRPFHLLFTEPVVFFFSLWVAFSWAVLYLQLSSVPLVMQTNHGFTVAQSSDVFAAISVGGILATLLSIYQEKIAIRFGKMSNTPEGRLYFACIESVLMPVGLFWFGWTSFSSVPWIVPTIAVGCATMGIFSVYLAVFNYLADTYHRYASSAIAAQSCCRNLLGGVFPLVTNAMFNNLGFPAASSLLGGIGALLTIVPWVLVFYGPRIRARSKFASELVNQH</sequence>
<proteinExistence type="inferred from homology"/>
<comment type="subcellular location">
    <subcellularLocation>
        <location evidence="1">Cell membrane</location>
        <topology evidence="1">Multi-pass membrane protein</topology>
    </subcellularLocation>
</comment>
<feature type="transmembrane region" description="Helical" evidence="7">
    <location>
        <begin position="509"/>
        <end position="527"/>
    </location>
</feature>
<feature type="domain" description="Major facilitator superfamily (MFS) profile" evidence="8">
    <location>
        <begin position="106"/>
        <end position="556"/>
    </location>
</feature>
<feature type="transmembrane region" description="Helical" evidence="7">
    <location>
        <begin position="533"/>
        <end position="551"/>
    </location>
</feature>
<feature type="compositionally biased region" description="Basic and acidic residues" evidence="6">
    <location>
        <begin position="26"/>
        <end position="46"/>
    </location>
</feature>
<dbReference type="GO" id="GO:0022857">
    <property type="term" value="F:transmembrane transporter activity"/>
    <property type="evidence" value="ECO:0007669"/>
    <property type="project" value="InterPro"/>
</dbReference>
<dbReference type="FunFam" id="1.20.1250.20:FF:000082">
    <property type="entry name" value="MFS multidrug transporter, putative"/>
    <property type="match status" value="1"/>
</dbReference>
<evidence type="ECO:0000256" key="7">
    <source>
        <dbReference type="SAM" id="Phobius"/>
    </source>
</evidence>
<feature type="transmembrane region" description="Helical" evidence="7">
    <location>
        <begin position="172"/>
        <end position="191"/>
    </location>
</feature>
<dbReference type="AlphaFoldDB" id="A0A093VJ44"/>
<dbReference type="EMBL" id="JPOX01000003">
    <property type="protein sequence ID" value="KFX52205.1"/>
    <property type="molecule type" value="Genomic_DNA"/>
</dbReference>
<evidence type="ECO:0000256" key="5">
    <source>
        <dbReference type="ARBA" id="ARBA00023136"/>
    </source>
</evidence>
<evidence type="ECO:0000313" key="9">
    <source>
        <dbReference type="EMBL" id="KFX52205.1"/>
    </source>
</evidence>
<evidence type="ECO:0000259" key="8">
    <source>
        <dbReference type="PROSITE" id="PS50850"/>
    </source>
</evidence>
<dbReference type="PANTHER" id="PTHR23502">
    <property type="entry name" value="MAJOR FACILITATOR SUPERFAMILY"/>
    <property type="match status" value="1"/>
</dbReference>
<dbReference type="PANTHER" id="PTHR23502:SF134">
    <property type="entry name" value="MAJOR FACILITATOR SUPERFAMILY (MFS) PROFILE DOMAIN-CONTAINING PROTEIN-RELATED"/>
    <property type="match status" value="1"/>
</dbReference>
<keyword evidence="4 7" id="KW-1133">Transmembrane helix</keyword>
<dbReference type="InterPro" id="IPR020846">
    <property type="entry name" value="MFS_dom"/>
</dbReference>
<dbReference type="Pfam" id="PF07690">
    <property type="entry name" value="MFS_1"/>
    <property type="match status" value="1"/>
</dbReference>
<dbReference type="GO" id="GO:0005886">
    <property type="term" value="C:plasma membrane"/>
    <property type="evidence" value="ECO:0007669"/>
    <property type="project" value="UniProtKB-SubCell"/>
</dbReference>
<feature type="transmembrane region" description="Helical" evidence="7">
    <location>
        <begin position="436"/>
        <end position="455"/>
    </location>
</feature>
<comment type="caution">
    <text evidence="9">The sequence shown here is derived from an EMBL/GenBank/DDBJ whole genome shotgun (WGS) entry which is preliminary data.</text>
</comment>